<name>D4D4K8_TRIVH</name>
<dbReference type="HOGENOM" id="CLU_2401271_0_0_1"/>
<dbReference type="GeneID" id="9582403"/>
<evidence type="ECO:0000313" key="2">
    <source>
        <dbReference type="EMBL" id="EFE43210.1"/>
    </source>
</evidence>
<dbReference type="Proteomes" id="UP000008383">
    <property type="component" value="Unassembled WGS sequence"/>
</dbReference>
<gene>
    <name evidence="2" type="ORF">TRV_02025</name>
</gene>
<dbReference type="RefSeq" id="XP_003023828.1">
    <property type="nucleotide sequence ID" value="XM_003023782.1"/>
</dbReference>
<keyword evidence="1" id="KW-0732">Signal</keyword>
<evidence type="ECO:0000313" key="3">
    <source>
        <dbReference type="Proteomes" id="UP000008383"/>
    </source>
</evidence>
<dbReference type="KEGG" id="tve:TRV_02025"/>
<keyword evidence="3" id="KW-1185">Reference proteome</keyword>
<proteinExistence type="predicted"/>
<dbReference type="AlphaFoldDB" id="D4D4K8"/>
<feature type="signal peptide" evidence="1">
    <location>
        <begin position="1"/>
        <end position="23"/>
    </location>
</feature>
<protein>
    <submittedName>
        <fullName evidence="2">Uncharacterized protein</fullName>
    </submittedName>
</protein>
<dbReference type="EMBL" id="ACYE01000105">
    <property type="protein sequence ID" value="EFE43210.1"/>
    <property type="molecule type" value="Genomic_DNA"/>
</dbReference>
<organism evidence="2 3">
    <name type="scientific">Trichophyton verrucosum (strain HKI 0517)</name>
    <dbReference type="NCBI Taxonomy" id="663202"/>
    <lineage>
        <taxon>Eukaryota</taxon>
        <taxon>Fungi</taxon>
        <taxon>Dikarya</taxon>
        <taxon>Ascomycota</taxon>
        <taxon>Pezizomycotina</taxon>
        <taxon>Eurotiomycetes</taxon>
        <taxon>Eurotiomycetidae</taxon>
        <taxon>Onygenales</taxon>
        <taxon>Arthrodermataceae</taxon>
        <taxon>Trichophyton</taxon>
    </lineage>
</organism>
<reference evidence="3" key="1">
    <citation type="journal article" date="2011" name="Genome Biol.">
        <title>Comparative and functional genomics provide insights into the pathogenicity of dermatophytic fungi.</title>
        <authorList>
            <person name="Burmester A."/>
            <person name="Shelest E."/>
            <person name="Gloeckner G."/>
            <person name="Heddergott C."/>
            <person name="Schindler S."/>
            <person name="Staib P."/>
            <person name="Heidel A."/>
            <person name="Felder M."/>
            <person name="Petzold A."/>
            <person name="Szafranski K."/>
            <person name="Feuermann M."/>
            <person name="Pedruzzi I."/>
            <person name="Priebe S."/>
            <person name="Groth M."/>
            <person name="Winkler R."/>
            <person name="Li W."/>
            <person name="Kniemeyer O."/>
            <person name="Schroeckh V."/>
            <person name="Hertweck C."/>
            <person name="Hube B."/>
            <person name="White T.C."/>
            <person name="Platzer M."/>
            <person name="Guthke R."/>
            <person name="Heitman J."/>
            <person name="Woestemeyer J."/>
            <person name="Zipfel P.F."/>
            <person name="Monod M."/>
            <person name="Brakhage A.A."/>
        </authorList>
    </citation>
    <scope>NUCLEOTIDE SEQUENCE [LARGE SCALE GENOMIC DNA]</scope>
    <source>
        <strain evidence="3">HKI 0517</strain>
    </source>
</reference>
<comment type="caution">
    <text evidence="2">The sequence shown here is derived from an EMBL/GenBank/DDBJ whole genome shotgun (WGS) entry which is preliminary data.</text>
</comment>
<feature type="chain" id="PRO_5003055984" evidence="1">
    <location>
        <begin position="24"/>
        <end position="93"/>
    </location>
</feature>
<accession>D4D4K8</accession>
<sequence>MSVYLSAFLLAGWLAARLGLLAGGKNLKLEKFEVEVEEEKKKRRRRQFLTGHVEARGKEDEVNNVMGVMDVGEMRSGDRRQRGEEDIGIYIEA</sequence>
<evidence type="ECO:0000256" key="1">
    <source>
        <dbReference type="SAM" id="SignalP"/>
    </source>
</evidence>